<dbReference type="GeneID" id="74307112"/>
<evidence type="ECO:0000256" key="2">
    <source>
        <dbReference type="ARBA" id="ARBA00005208"/>
    </source>
</evidence>
<evidence type="ECO:0000256" key="5">
    <source>
        <dbReference type="ARBA" id="ARBA00012225"/>
    </source>
</evidence>
<comment type="similarity">
    <text evidence="4">In the N-terminal section; belongs to the N-acetylglucosamine-1-phosphate uridyltransferase family.</text>
</comment>
<evidence type="ECO:0000256" key="12">
    <source>
        <dbReference type="ARBA" id="ARBA00048247"/>
    </source>
</evidence>
<evidence type="ECO:0000313" key="17">
    <source>
        <dbReference type="Proteomes" id="UP001060368"/>
    </source>
</evidence>
<dbReference type="Gene3D" id="2.160.10.10">
    <property type="entry name" value="Hexapeptide repeat proteins"/>
    <property type="match status" value="1"/>
</dbReference>
<evidence type="ECO:0000256" key="7">
    <source>
        <dbReference type="ARBA" id="ARBA00013414"/>
    </source>
</evidence>
<dbReference type="GO" id="GO:0019134">
    <property type="term" value="F:glucosamine-1-phosphate N-acetyltransferase activity"/>
    <property type="evidence" value="ECO:0007669"/>
    <property type="project" value="UniProtKB-EC"/>
</dbReference>
<evidence type="ECO:0000256" key="1">
    <source>
        <dbReference type="ARBA" id="ARBA00005166"/>
    </source>
</evidence>
<dbReference type="InterPro" id="IPR001451">
    <property type="entry name" value="Hexapep"/>
</dbReference>
<gene>
    <name evidence="16" type="ORF">L6E24_05400</name>
</gene>
<dbReference type="InterPro" id="IPR011004">
    <property type="entry name" value="Trimer_LpxA-like_sf"/>
</dbReference>
<protein>
    <recommendedName>
        <fullName evidence="7">Bifunctional protein GlmU</fullName>
        <ecNumber evidence="5">2.3.1.157</ecNumber>
        <ecNumber evidence="6">2.7.7.23</ecNumber>
    </recommendedName>
</protein>
<comment type="pathway">
    <text evidence="1">Nucleotide-sugar biosynthesis; UDP-N-acetyl-alpha-D-glucosamine biosynthesis; N-acetyl-alpha-D-glucosamine 1-phosphate from alpha-D-glucosamine 6-phosphate (route II): step 2/2.</text>
</comment>
<keyword evidence="10" id="KW-0511">Multifunctional enzyme</keyword>
<keyword evidence="8" id="KW-0808">Transferase</keyword>
<dbReference type="EC" id="2.7.7.23" evidence="6"/>
<comment type="similarity">
    <text evidence="3">In the C-terminal section; belongs to the transferase hexapeptide repeat family.</text>
</comment>
<dbReference type="SUPFAM" id="SSF51161">
    <property type="entry name" value="Trimeric LpxA-like enzymes"/>
    <property type="match status" value="1"/>
</dbReference>
<comment type="catalytic activity">
    <reaction evidence="13">
        <text>N-acetyl-alpha-D-glucosamine 1-phosphate + UTP + H(+) = UDP-N-acetyl-alpha-D-glucosamine + diphosphate</text>
        <dbReference type="Rhea" id="RHEA:13509"/>
        <dbReference type="ChEBI" id="CHEBI:15378"/>
        <dbReference type="ChEBI" id="CHEBI:33019"/>
        <dbReference type="ChEBI" id="CHEBI:46398"/>
        <dbReference type="ChEBI" id="CHEBI:57705"/>
        <dbReference type="ChEBI" id="CHEBI:57776"/>
        <dbReference type="EC" id="2.7.7.23"/>
    </reaction>
</comment>
<dbReference type="InterPro" id="IPR005835">
    <property type="entry name" value="NTP_transferase_dom"/>
</dbReference>
<evidence type="ECO:0000256" key="4">
    <source>
        <dbReference type="ARBA" id="ARBA00007947"/>
    </source>
</evidence>
<dbReference type="NCBIfam" id="TIGR03992">
    <property type="entry name" value="Arch_glmU"/>
    <property type="match status" value="1"/>
</dbReference>
<accession>A0A9E7THT7</accession>
<dbReference type="Pfam" id="PF25087">
    <property type="entry name" value="GMPPB_C"/>
    <property type="match status" value="1"/>
</dbReference>
<organism evidence="16 17">
    <name type="scientific">Methanoplanus endosymbiosus</name>
    <dbReference type="NCBI Taxonomy" id="33865"/>
    <lineage>
        <taxon>Archaea</taxon>
        <taxon>Methanobacteriati</taxon>
        <taxon>Methanobacteriota</taxon>
        <taxon>Stenosarchaea group</taxon>
        <taxon>Methanomicrobia</taxon>
        <taxon>Methanomicrobiales</taxon>
        <taxon>Methanomicrobiaceae</taxon>
        <taxon>Methanoplanus</taxon>
    </lineage>
</organism>
<dbReference type="CDD" id="cd05636">
    <property type="entry name" value="LbH_G1P_TT_C_like"/>
    <property type="match status" value="1"/>
</dbReference>
<dbReference type="PANTHER" id="PTHR43584">
    <property type="entry name" value="NUCLEOTIDYL TRANSFERASE"/>
    <property type="match status" value="1"/>
</dbReference>
<dbReference type="Pfam" id="PF00483">
    <property type="entry name" value="NTP_transferase"/>
    <property type="match status" value="1"/>
</dbReference>
<evidence type="ECO:0000256" key="11">
    <source>
        <dbReference type="ARBA" id="ARBA00023315"/>
    </source>
</evidence>
<dbReference type="Gene3D" id="3.90.550.10">
    <property type="entry name" value="Spore Coat Polysaccharide Biosynthesis Protein SpsA, Chain A"/>
    <property type="match status" value="1"/>
</dbReference>
<proteinExistence type="inferred from homology"/>
<evidence type="ECO:0000313" key="16">
    <source>
        <dbReference type="EMBL" id="UUX93552.1"/>
    </source>
</evidence>
<evidence type="ECO:0000256" key="13">
    <source>
        <dbReference type="ARBA" id="ARBA00048493"/>
    </source>
</evidence>
<dbReference type="EMBL" id="CP096115">
    <property type="protein sequence ID" value="UUX93552.1"/>
    <property type="molecule type" value="Genomic_DNA"/>
</dbReference>
<evidence type="ECO:0000256" key="9">
    <source>
        <dbReference type="ARBA" id="ARBA00022695"/>
    </source>
</evidence>
<evidence type="ECO:0000256" key="3">
    <source>
        <dbReference type="ARBA" id="ARBA00007707"/>
    </source>
</evidence>
<sequence length="400" mass="42733">MECVILAAGEGKRMRPLTTSRPKVMLPLANRPMLEHLMDSAIKAGITDFIFVVGYHEEAVRQYFGDGSEFGASIRYAVQRSQRGTADALNAVKGLVSDDFLLLNGDMVINSEDISGLSGAVSPCMAVFKSSHPQDYGIITTEGNRITGIFEKTSEPKGDLINAGAYLLEPGIFSILSDLELSERGEFELTDALMGYVRTGNLTIYNLSEWSDVGEPWNLLDANASMLENLEGNIEGTVEDFVVLKGAVSLGKGSTIRSGTYIEGPCVIGDNCTVGPHAYIRGATSIGDNCHVGHSSELKNSVILPDTKIPHFNYIGDSVIGSKCNFGAGSKIANLRHDKRDIMAGDRNTKRRKFGAVVGDGVLFGINSSVNPGTIIGSGAAIAPCTLVEGKIADNTKYGR</sequence>
<dbReference type="InterPro" id="IPR050065">
    <property type="entry name" value="GlmU-like"/>
</dbReference>
<dbReference type="AlphaFoldDB" id="A0A9E7THT7"/>
<dbReference type="SUPFAM" id="SSF53448">
    <property type="entry name" value="Nucleotide-diphospho-sugar transferases"/>
    <property type="match status" value="1"/>
</dbReference>
<dbReference type="Proteomes" id="UP001060368">
    <property type="component" value="Chromosome"/>
</dbReference>
<keyword evidence="17" id="KW-1185">Reference proteome</keyword>
<evidence type="ECO:0000256" key="6">
    <source>
        <dbReference type="ARBA" id="ARBA00012457"/>
    </source>
</evidence>
<evidence type="ECO:0000256" key="8">
    <source>
        <dbReference type="ARBA" id="ARBA00022679"/>
    </source>
</evidence>
<dbReference type="InterPro" id="IPR023915">
    <property type="entry name" value="Bifunctiontional_GlmU_arc-type"/>
</dbReference>
<reference evidence="16" key="1">
    <citation type="submission" date="2022-04" db="EMBL/GenBank/DDBJ databases">
        <title>Complete genome of Methanoplanus endosymbiosus DSM 3599.</title>
        <authorList>
            <person name="Chen S.-C."/>
            <person name="You Y.-T."/>
            <person name="Zhou Y.-Z."/>
            <person name="Lai M.-C."/>
        </authorList>
    </citation>
    <scope>NUCLEOTIDE SEQUENCE</scope>
    <source>
        <strain evidence="16">DSM 3599</strain>
    </source>
</reference>
<keyword evidence="11" id="KW-0012">Acyltransferase</keyword>
<dbReference type="PANTHER" id="PTHR43584:SF8">
    <property type="entry name" value="N-ACETYLMURAMATE ALPHA-1-PHOSPHATE URIDYLYLTRANSFERASE"/>
    <property type="match status" value="1"/>
</dbReference>
<evidence type="ECO:0000256" key="10">
    <source>
        <dbReference type="ARBA" id="ARBA00023268"/>
    </source>
</evidence>
<dbReference type="RefSeq" id="WP_257743690.1">
    <property type="nucleotide sequence ID" value="NZ_CP096115.1"/>
</dbReference>
<dbReference type="InterPro" id="IPR056729">
    <property type="entry name" value="GMPPB_C"/>
</dbReference>
<feature type="domain" description="Mannose-1-phosphate guanyltransferase C-terminal" evidence="15">
    <location>
        <begin position="262"/>
        <end position="334"/>
    </location>
</feature>
<evidence type="ECO:0000259" key="14">
    <source>
        <dbReference type="Pfam" id="PF00483"/>
    </source>
</evidence>
<dbReference type="EC" id="2.3.1.157" evidence="5"/>
<dbReference type="GO" id="GO:0003977">
    <property type="term" value="F:UDP-N-acetylglucosamine diphosphorylase activity"/>
    <property type="evidence" value="ECO:0007669"/>
    <property type="project" value="UniProtKB-EC"/>
</dbReference>
<keyword evidence="9" id="KW-0548">Nucleotidyltransferase</keyword>
<evidence type="ECO:0000259" key="15">
    <source>
        <dbReference type="Pfam" id="PF25087"/>
    </source>
</evidence>
<dbReference type="InterPro" id="IPR029044">
    <property type="entry name" value="Nucleotide-diphossugar_trans"/>
</dbReference>
<name>A0A9E7THT7_9EURY</name>
<dbReference type="CDD" id="cd04181">
    <property type="entry name" value="NTP_transferase"/>
    <property type="match status" value="1"/>
</dbReference>
<comment type="pathway">
    <text evidence="2">Nucleotide-sugar biosynthesis; UDP-N-acetyl-alpha-D-glucosamine biosynthesis; UDP-N-acetyl-alpha-D-glucosamine from N-acetyl-alpha-D-glucosamine 1-phosphate: step 1/1.</text>
</comment>
<dbReference type="Pfam" id="PF14602">
    <property type="entry name" value="Hexapep_2"/>
    <property type="match status" value="1"/>
</dbReference>
<dbReference type="KEGG" id="mend:L6E24_05400"/>
<feature type="domain" description="Nucleotidyl transferase" evidence="14">
    <location>
        <begin position="4"/>
        <end position="227"/>
    </location>
</feature>
<comment type="catalytic activity">
    <reaction evidence="12">
        <text>alpha-D-glucosamine 1-phosphate + acetyl-CoA = N-acetyl-alpha-D-glucosamine 1-phosphate + CoA + H(+)</text>
        <dbReference type="Rhea" id="RHEA:13725"/>
        <dbReference type="ChEBI" id="CHEBI:15378"/>
        <dbReference type="ChEBI" id="CHEBI:57287"/>
        <dbReference type="ChEBI" id="CHEBI:57288"/>
        <dbReference type="ChEBI" id="CHEBI:57776"/>
        <dbReference type="ChEBI" id="CHEBI:58516"/>
        <dbReference type="EC" id="2.3.1.157"/>
    </reaction>
</comment>